<protein>
    <recommendedName>
        <fullName evidence="4">Lipoprotein</fullName>
    </recommendedName>
</protein>
<feature type="signal peptide" evidence="1">
    <location>
        <begin position="1"/>
        <end position="21"/>
    </location>
</feature>
<comment type="caution">
    <text evidence="2">The sequence shown here is derived from an EMBL/GenBank/DDBJ whole genome shotgun (WGS) entry which is preliminary data.</text>
</comment>
<dbReference type="RefSeq" id="WP_309255909.1">
    <property type="nucleotide sequence ID" value="NZ_JAVGXC010000063.1"/>
</dbReference>
<dbReference type="PROSITE" id="PS51257">
    <property type="entry name" value="PROKAR_LIPOPROTEIN"/>
    <property type="match status" value="1"/>
</dbReference>
<proteinExistence type="predicted"/>
<evidence type="ECO:0000256" key="1">
    <source>
        <dbReference type="SAM" id="SignalP"/>
    </source>
</evidence>
<reference evidence="2 3" key="1">
    <citation type="journal article" date="2023" name="Microbiol. Resour. Announc.">
        <title>Whole-genome sequence of Pseudomonas yamanorum OLsAu1 isolated from the edible ectomycorrhizal mushroom Lactarius sp. section Deliciosi.</title>
        <authorList>
            <person name="Ramirez-Mendoza R."/>
            <person name="Angeles-Argaiz R.E."/>
            <person name="Hernandez-Oaxaca D."/>
            <person name="Aguirre-Beltran L."/>
            <person name="Almaraz-Suarez J."/>
            <person name="Perez-Moreno J."/>
        </authorList>
    </citation>
    <scope>NUCLEOTIDE SEQUENCE [LARGE SCALE GENOMIC DNA]</scope>
    <source>
        <strain evidence="2 3">OLsAu1</strain>
    </source>
</reference>
<sequence>MRSYRLLYVLLALILSGCSIPYQTPEARQQIEHDLQIAPGSVRALSQTNWCYLPYGSENGGDGQCRATQGLGVLVDDGLILSTYSGGRYQRFITLRTRDVLCVKTFRSREAAAAFFAFTRAGAAQIIPLTAEGQFNTPVKIQFLDYLLGENQPGDLTNDKTYVRETGKNAYSVGIIPGTKIPYVSAVAATEVFNPCPEK</sequence>
<organism evidence="2 3">
    <name type="scientific">Pseudomonas yamanorum</name>
    <dbReference type="NCBI Taxonomy" id="515393"/>
    <lineage>
        <taxon>Bacteria</taxon>
        <taxon>Pseudomonadati</taxon>
        <taxon>Pseudomonadota</taxon>
        <taxon>Gammaproteobacteria</taxon>
        <taxon>Pseudomonadales</taxon>
        <taxon>Pseudomonadaceae</taxon>
        <taxon>Pseudomonas</taxon>
    </lineage>
</organism>
<keyword evidence="3" id="KW-1185">Reference proteome</keyword>
<dbReference type="Proteomes" id="UP001224477">
    <property type="component" value="Unassembled WGS sequence"/>
</dbReference>
<dbReference type="EMBL" id="JAVGXC010000063">
    <property type="protein sequence ID" value="MDR0193193.1"/>
    <property type="molecule type" value="Genomic_DNA"/>
</dbReference>
<gene>
    <name evidence="2" type="ORF">RCO22_30040</name>
</gene>
<keyword evidence="1" id="KW-0732">Signal</keyword>
<evidence type="ECO:0000313" key="3">
    <source>
        <dbReference type="Proteomes" id="UP001224477"/>
    </source>
</evidence>
<evidence type="ECO:0000313" key="2">
    <source>
        <dbReference type="EMBL" id="MDR0193193.1"/>
    </source>
</evidence>
<name>A0ABU1D0X0_9PSED</name>
<feature type="chain" id="PRO_5047218503" description="Lipoprotein" evidence="1">
    <location>
        <begin position="22"/>
        <end position="199"/>
    </location>
</feature>
<accession>A0ABU1D0X0</accession>
<evidence type="ECO:0008006" key="4">
    <source>
        <dbReference type="Google" id="ProtNLM"/>
    </source>
</evidence>